<organism evidence="4 5">
    <name type="scientific">Aerophobetes bacterium</name>
    <dbReference type="NCBI Taxonomy" id="2030807"/>
    <lineage>
        <taxon>Bacteria</taxon>
        <taxon>Candidatus Aerophobota</taxon>
    </lineage>
</organism>
<dbReference type="AlphaFoldDB" id="A0A2A4X6M9"/>
<evidence type="ECO:0000313" key="4">
    <source>
        <dbReference type="EMBL" id="PCI78263.1"/>
    </source>
</evidence>
<dbReference type="Gene3D" id="1.10.287.3240">
    <property type="match status" value="1"/>
</dbReference>
<dbReference type="EMBL" id="NVUK01000007">
    <property type="protein sequence ID" value="PCI78263.1"/>
    <property type="molecule type" value="Genomic_DNA"/>
</dbReference>
<evidence type="ECO:0000256" key="2">
    <source>
        <dbReference type="ARBA" id="ARBA00022448"/>
    </source>
</evidence>
<comment type="similarity">
    <text evidence="1">Belongs to the V-ATPase D subunit family.</text>
</comment>
<evidence type="ECO:0000256" key="3">
    <source>
        <dbReference type="ARBA" id="ARBA00023065"/>
    </source>
</evidence>
<name>A0A2A4X6M9_UNCAE</name>
<dbReference type="Proteomes" id="UP000218775">
    <property type="component" value="Unassembled WGS sequence"/>
</dbReference>
<sequence length="210" mass="24133">MATVKLTKNAMRDEQVKLSQLEKYLPTLQLKKAMLQIEVNTAALIFENLEYQTLSFKKELDQSAHLLHHEKAYQIIEATKVKKVETITENIAGAEIPIYQGTQFAVAQYSFFSTPVWFDVFVDKARELVAFVKQCKVAFDRKSLLEKELREVSIRVNLFEKVMIPRVKANIKKIKIFIGDQDLAAIAQAKAAKKKIMARKMKRIEDREAG</sequence>
<evidence type="ECO:0000256" key="1">
    <source>
        <dbReference type="ARBA" id="ARBA00005850"/>
    </source>
</evidence>
<evidence type="ECO:0000313" key="5">
    <source>
        <dbReference type="Proteomes" id="UP000218775"/>
    </source>
</evidence>
<dbReference type="GO" id="GO:0046961">
    <property type="term" value="F:proton-transporting ATPase activity, rotational mechanism"/>
    <property type="evidence" value="ECO:0007669"/>
    <property type="project" value="InterPro"/>
</dbReference>
<keyword evidence="3" id="KW-0406">Ion transport</keyword>
<accession>A0A2A4X6M9</accession>
<dbReference type="Pfam" id="PF01813">
    <property type="entry name" value="ATP-synt_D"/>
    <property type="match status" value="1"/>
</dbReference>
<dbReference type="NCBIfam" id="NF002565">
    <property type="entry name" value="PRK02195.1"/>
    <property type="match status" value="1"/>
</dbReference>
<protein>
    <submittedName>
        <fullName evidence="4">V-type ATP synthase subunit D</fullName>
    </submittedName>
</protein>
<reference evidence="5" key="1">
    <citation type="submission" date="2017-08" db="EMBL/GenBank/DDBJ databases">
        <title>A dynamic microbial community with high functional redundancy inhabits the cold, oxic subseafloor aquifer.</title>
        <authorList>
            <person name="Tully B.J."/>
            <person name="Wheat C.G."/>
            <person name="Glazer B.T."/>
            <person name="Huber J.A."/>
        </authorList>
    </citation>
    <scope>NUCLEOTIDE SEQUENCE [LARGE SCALE GENOMIC DNA]</scope>
</reference>
<proteinExistence type="inferred from homology"/>
<dbReference type="InterPro" id="IPR002699">
    <property type="entry name" value="V_ATPase_D"/>
</dbReference>
<gene>
    <name evidence="4" type="ORF">COB21_01140</name>
</gene>
<keyword evidence="2" id="KW-0813">Transport</keyword>
<comment type="caution">
    <text evidence="4">The sequence shown here is derived from an EMBL/GenBank/DDBJ whole genome shotgun (WGS) entry which is preliminary data.</text>
</comment>